<reference evidence="1" key="1">
    <citation type="submission" date="2014-09" db="EMBL/GenBank/DDBJ databases">
        <authorList>
            <person name="Magalhaes I.L.F."/>
            <person name="Oliveira U."/>
            <person name="Santos F.R."/>
            <person name="Vidigal T.H.D.A."/>
            <person name="Brescovit A.D."/>
            <person name="Santos A.J."/>
        </authorList>
    </citation>
    <scope>NUCLEOTIDE SEQUENCE</scope>
    <source>
        <tissue evidence="1">Shoot tissue taken approximately 20 cm above the soil surface</tissue>
    </source>
</reference>
<organism evidence="1">
    <name type="scientific">Arundo donax</name>
    <name type="common">Giant reed</name>
    <name type="synonym">Donax arundinaceus</name>
    <dbReference type="NCBI Taxonomy" id="35708"/>
    <lineage>
        <taxon>Eukaryota</taxon>
        <taxon>Viridiplantae</taxon>
        <taxon>Streptophyta</taxon>
        <taxon>Embryophyta</taxon>
        <taxon>Tracheophyta</taxon>
        <taxon>Spermatophyta</taxon>
        <taxon>Magnoliopsida</taxon>
        <taxon>Liliopsida</taxon>
        <taxon>Poales</taxon>
        <taxon>Poaceae</taxon>
        <taxon>PACMAD clade</taxon>
        <taxon>Arundinoideae</taxon>
        <taxon>Arundineae</taxon>
        <taxon>Arundo</taxon>
    </lineage>
</organism>
<accession>A0A0A9FPG2</accession>
<reference evidence="1" key="2">
    <citation type="journal article" date="2015" name="Data Brief">
        <title>Shoot transcriptome of the giant reed, Arundo donax.</title>
        <authorList>
            <person name="Barrero R.A."/>
            <person name="Guerrero F.D."/>
            <person name="Moolhuijzen P."/>
            <person name="Goolsby J.A."/>
            <person name="Tidwell J."/>
            <person name="Bellgard S.E."/>
            <person name="Bellgard M.I."/>
        </authorList>
    </citation>
    <scope>NUCLEOTIDE SEQUENCE</scope>
    <source>
        <tissue evidence="1">Shoot tissue taken approximately 20 cm above the soil surface</tissue>
    </source>
</reference>
<dbReference type="EMBL" id="GBRH01183714">
    <property type="protein sequence ID" value="JAE14182.1"/>
    <property type="molecule type" value="Transcribed_RNA"/>
</dbReference>
<sequence length="16" mass="1809">MLQEAFLCAMYATMVS</sequence>
<dbReference type="AlphaFoldDB" id="A0A0A9FPG2"/>
<protein>
    <submittedName>
        <fullName evidence="1">Uncharacterized protein</fullName>
    </submittedName>
</protein>
<proteinExistence type="predicted"/>
<name>A0A0A9FPG2_ARUDO</name>
<evidence type="ECO:0000313" key="1">
    <source>
        <dbReference type="EMBL" id="JAE14182.1"/>
    </source>
</evidence>